<keyword evidence="1" id="KW-1133">Transmembrane helix</keyword>
<keyword evidence="1" id="KW-0812">Transmembrane</keyword>
<evidence type="ECO:0000313" key="2">
    <source>
        <dbReference type="EMBL" id="GBL77028.1"/>
    </source>
</evidence>
<proteinExistence type="predicted"/>
<name>A0A4Y2AB85_ARAVE</name>
<reference evidence="2 3" key="1">
    <citation type="journal article" date="2019" name="Sci. Rep.">
        <title>Orb-weaving spider Araneus ventricosus genome elucidates the spidroin gene catalogue.</title>
        <authorList>
            <person name="Kono N."/>
            <person name="Nakamura H."/>
            <person name="Ohtoshi R."/>
            <person name="Moran D.A.P."/>
            <person name="Shinohara A."/>
            <person name="Yoshida Y."/>
            <person name="Fujiwara M."/>
            <person name="Mori M."/>
            <person name="Tomita M."/>
            <person name="Arakawa K."/>
        </authorList>
    </citation>
    <scope>NUCLEOTIDE SEQUENCE [LARGE SCALE GENOMIC DNA]</scope>
</reference>
<gene>
    <name evidence="2" type="ORF">AVEN_12680_1</name>
</gene>
<protein>
    <submittedName>
        <fullName evidence="2">Uncharacterized protein</fullName>
    </submittedName>
</protein>
<dbReference type="OrthoDB" id="6414774at2759"/>
<keyword evidence="1" id="KW-0472">Membrane</keyword>
<accession>A0A4Y2AB85</accession>
<dbReference type="EMBL" id="BGPR01000011">
    <property type="protein sequence ID" value="GBL77028.1"/>
    <property type="molecule type" value="Genomic_DNA"/>
</dbReference>
<evidence type="ECO:0000313" key="3">
    <source>
        <dbReference type="Proteomes" id="UP000499080"/>
    </source>
</evidence>
<dbReference type="AlphaFoldDB" id="A0A4Y2AB85"/>
<comment type="caution">
    <text evidence="2">The sequence shown here is derived from an EMBL/GenBank/DDBJ whole genome shotgun (WGS) entry which is preliminary data.</text>
</comment>
<keyword evidence="3" id="KW-1185">Reference proteome</keyword>
<evidence type="ECO:0000256" key="1">
    <source>
        <dbReference type="SAM" id="Phobius"/>
    </source>
</evidence>
<dbReference type="Proteomes" id="UP000499080">
    <property type="component" value="Unassembled WGS sequence"/>
</dbReference>
<organism evidence="2 3">
    <name type="scientific">Araneus ventricosus</name>
    <name type="common">Orbweaver spider</name>
    <name type="synonym">Epeira ventricosa</name>
    <dbReference type="NCBI Taxonomy" id="182803"/>
    <lineage>
        <taxon>Eukaryota</taxon>
        <taxon>Metazoa</taxon>
        <taxon>Ecdysozoa</taxon>
        <taxon>Arthropoda</taxon>
        <taxon>Chelicerata</taxon>
        <taxon>Arachnida</taxon>
        <taxon>Araneae</taxon>
        <taxon>Araneomorphae</taxon>
        <taxon>Entelegynae</taxon>
        <taxon>Araneoidea</taxon>
        <taxon>Araneidae</taxon>
        <taxon>Araneus</taxon>
    </lineage>
</organism>
<sequence length="144" mass="16288">MKRRHSIECLENNHTTIQTTLGPFGNWNRIPTIEPPSGISEQYPYLYFSSIIFVIIILATSLLIGLRSCYKTSSYLTYQYPARVPVVSEFRRSLVPTDAVMINRRIRPDDKPPSYTSVVQGPSYSETNALLASETPPPNYSTIV</sequence>
<feature type="transmembrane region" description="Helical" evidence="1">
    <location>
        <begin position="45"/>
        <end position="66"/>
    </location>
</feature>